<comment type="caution">
    <text evidence="1">The sequence shown here is derived from an EMBL/GenBank/DDBJ whole genome shotgun (WGS) entry which is preliminary data.</text>
</comment>
<dbReference type="EMBL" id="LSBJ02000021">
    <property type="protein sequence ID" value="OWT42357.1"/>
    <property type="molecule type" value="Genomic_DNA"/>
</dbReference>
<protein>
    <submittedName>
        <fullName evidence="1">Uncharacterized protein</fullName>
    </submittedName>
</protein>
<dbReference type="GeneID" id="28858904"/>
<keyword evidence="2" id="KW-1185">Reference proteome</keyword>
<proteinExistence type="predicted"/>
<dbReference type="KEGG" id="pchm:VFPPC_18504"/>
<dbReference type="Proteomes" id="UP000078397">
    <property type="component" value="Unassembled WGS sequence"/>
</dbReference>
<dbReference type="RefSeq" id="XP_022284890.1">
    <property type="nucleotide sequence ID" value="XM_022430102.1"/>
</dbReference>
<organism evidence="1 2">
    <name type="scientific">Pochonia chlamydosporia 170</name>
    <dbReference type="NCBI Taxonomy" id="1380566"/>
    <lineage>
        <taxon>Eukaryota</taxon>
        <taxon>Fungi</taxon>
        <taxon>Dikarya</taxon>
        <taxon>Ascomycota</taxon>
        <taxon>Pezizomycotina</taxon>
        <taxon>Sordariomycetes</taxon>
        <taxon>Hypocreomycetidae</taxon>
        <taxon>Hypocreales</taxon>
        <taxon>Clavicipitaceae</taxon>
        <taxon>Pochonia</taxon>
    </lineage>
</organism>
<dbReference type="AlphaFoldDB" id="A0A219ANE5"/>
<accession>A0A219ANE5</accession>
<evidence type="ECO:0000313" key="2">
    <source>
        <dbReference type="Proteomes" id="UP000078397"/>
    </source>
</evidence>
<name>A0A219ANE5_METCM</name>
<evidence type="ECO:0000313" key="1">
    <source>
        <dbReference type="EMBL" id="OWT42357.1"/>
    </source>
</evidence>
<gene>
    <name evidence="1" type="ORF">VFPPC_18504</name>
</gene>
<sequence length="106" mass="11476">MGRRAHGRGQHEFQELLAAQGNEKLLAEAPAGNARAFDETQFVGISAPATTHLPGVSELGNDEASEQLDVNCASCRGDYWQIATPGPAYLFWWYACTAAMSSRFGQ</sequence>
<reference evidence="1 2" key="1">
    <citation type="journal article" date="2016" name="PLoS Pathog.">
        <title>Biosynthesis of antibiotic leucinostatins in bio-control fungus Purpureocillium lilacinum and their inhibition on phytophthora revealed by genome mining.</title>
        <authorList>
            <person name="Wang G."/>
            <person name="Liu Z."/>
            <person name="Lin R."/>
            <person name="Li E."/>
            <person name="Mao Z."/>
            <person name="Ling J."/>
            <person name="Yang Y."/>
            <person name="Yin W.B."/>
            <person name="Xie B."/>
        </authorList>
    </citation>
    <scope>NUCLEOTIDE SEQUENCE [LARGE SCALE GENOMIC DNA]</scope>
    <source>
        <strain evidence="1">170</strain>
    </source>
</reference>